<dbReference type="PROSITE" id="PS50846">
    <property type="entry name" value="HMA_2"/>
    <property type="match status" value="1"/>
</dbReference>
<evidence type="ECO:0000256" key="4">
    <source>
        <dbReference type="ARBA" id="ARBA00023288"/>
    </source>
</evidence>
<keyword evidence="3" id="KW-0479">Metal-binding</keyword>
<dbReference type="SUPFAM" id="SSF55008">
    <property type="entry name" value="HMA, heavy metal-associated domain"/>
    <property type="match status" value="1"/>
</dbReference>
<sequence>MKKTEVKVNINCHKCKSEVLKAVTKLQGIDQVTADAAKGILTVVGEVDPVCVITRVRKTGKDAEIISVGPPKKPDPPKPEKPDNDPPKPLPLSCPQCQYVVVSYAPDDGRICSIL</sequence>
<feature type="region of interest" description="Disordered" evidence="7">
    <location>
        <begin position="63"/>
        <end position="91"/>
    </location>
</feature>
<dbReference type="GO" id="GO:0016020">
    <property type="term" value="C:membrane"/>
    <property type="evidence" value="ECO:0007669"/>
    <property type="project" value="UniProtKB-SubCell"/>
</dbReference>
<keyword evidence="4" id="KW-0449">Lipoprotein</keyword>
<keyword evidence="9" id="KW-1185">Reference proteome</keyword>
<dbReference type="GeneID" id="113723738"/>
<dbReference type="Proteomes" id="UP001652660">
    <property type="component" value="Chromosome 2c"/>
</dbReference>
<dbReference type="PANTHER" id="PTHR45811">
    <property type="entry name" value="COPPER TRANSPORT PROTEIN FAMILY-RELATED"/>
    <property type="match status" value="1"/>
</dbReference>
<dbReference type="Pfam" id="PF00403">
    <property type="entry name" value="HMA"/>
    <property type="match status" value="1"/>
</dbReference>
<evidence type="ECO:0000313" key="10">
    <source>
        <dbReference type="RefSeq" id="XP_027102515.1"/>
    </source>
</evidence>
<keyword evidence="2" id="KW-0488">Methylation</keyword>
<dbReference type="RefSeq" id="XP_027102515.1">
    <property type="nucleotide sequence ID" value="XM_027246714.2"/>
</dbReference>
<dbReference type="GO" id="GO:0009626">
    <property type="term" value="P:plant-type hypersensitive response"/>
    <property type="evidence" value="ECO:0007669"/>
    <property type="project" value="UniProtKB-KW"/>
</dbReference>
<evidence type="ECO:0000313" key="9">
    <source>
        <dbReference type="Proteomes" id="UP001652660"/>
    </source>
</evidence>
<name>A0A6P6VJ77_COFAR</name>
<dbReference type="Gene3D" id="3.30.70.100">
    <property type="match status" value="1"/>
</dbReference>
<dbReference type="AlphaFoldDB" id="A0A6P6VJ77"/>
<evidence type="ECO:0000256" key="3">
    <source>
        <dbReference type="ARBA" id="ARBA00022723"/>
    </source>
</evidence>
<reference evidence="10" key="2">
    <citation type="submission" date="2025-08" db="UniProtKB">
        <authorList>
            <consortium name="RefSeq"/>
        </authorList>
    </citation>
    <scope>IDENTIFICATION</scope>
    <source>
        <tissue evidence="10">Leaves</tissue>
    </source>
</reference>
<evidence type="ECO:0000256" key="7">
    <source>
        <dbReference type="SAM" id="MobiDB-lite"/>
    </source>
</evidence>
<organism evidence="9 10">
    <name type="scientific">Coffea arabica</name>
    <name type="common">Arabian coffee</name>
    <dbReference type="NCBI Taxonomy" id="13443"/>
    <lineage>
        <taxon>Eukaryota</taxon>
        <taxon>Viridiplantae</taxon>
        <taxon>Streptophyta</taxon>
        <taxon>Embryophyta</taxon>
        <taxon>Tracheophyta</taxon>
        <taxon>Spermatophyta</taxon>
        <taxon>Magnoliopsida</taxon>
        <taxon>eudicotyledons</taxon>
        <taxon>Gunneridae</taxon>
        <taxon>Pentapetalae</taxon>
        <taxon>asterids</taxon>
        <taxon>lamiids</taxon>
        <taxon>Gentianales</taxon>
        <taxon>Rubiaceae</taxon>
        <taxon>Ixoroideae</taxon>
        <taxon>Gardenieae complex</taxon>
        <taxon>Bertiereae - Coffeeae clade</taxon>
        <taxon>Coffeeae</taxon>
        <taxon>Coffea</taxon>
    </lineage>
</organism>
<dbReference type="OrthoDB" id="691258at2759"/>
<keyword evidence="5" id="KW-0636">Prenylation</keyword>
<dbReference type="InterPro" id="IPR051863">
    <property type="entry name" value="HIPP"/>
</dbReference>
<comment type="similarity">
    <text evidence="6">Belongs to the HIPP family.</text>
</comment>
<comment type="subcellular location">
    <subcellularLocation>
        <location evidence="1">Membrane</location>
        <topology evidence="1">Peripheral membrane protein</topology>
    </subcellularLocation>
</comment>
<dbReference type="PANTHER" id="PTHR45811:SF33">
    <property type="entry name" value="HEAVY METAL-ASSOCIATED ISOPRENYLATED PLANT PROTEIN 2-RELATED"/>
    <property type="match status" value="1"/>
</dbReference>
<evidence type="ECO:0000256" key="2">
    <source>
        <dbReference type="ARBA" id="ARBA00022481"/>
    </source>
</evidence>
<evidence type="ECO:0000259" key="8">
    <source>
        <dbReference type="PROSITE" id="PS50846"/>
    </source>
</evidence>
<feature type="domain" description="HMA" evidence="8">
    <location>
        <begin position="1"/>
        <end position="64"/>
    </location>
</feature>
<feature type="compositionally biased region" description="Basic and acidic residues" evidence="7">
    <location>
        <begin position="72"/>
        <end position="86"/>
    </location>
</feature>
<dbReference type="InterPro" id="IPR006121">
    <property type="entry name" value="HMA_dom"/>
</dbReference>
<gene>
    <name evidence="10" type="primary">LOC113723738</name>
</gene>
<dbReference type="InterPro" id="IPR036163">
    <property type="entry name" value="HMA_dom_sf"/>
</dbReference>
<protein>
    <submittedName>
        <fullName evidence="10">Heavy metal-associated isoprenylated plant protein 2</fullName>
    </submittedName>
</protein>
<evidence type="ECO:0000256" key="5">
    <source>
        <dbReference type="ARBA" id="ARBA00023289"/>
    </source>
</evidence>
<evidence type="ECO:0000256" key="1">
    <source>
        <dbReference type="ARBA" id="ARBA00004170"/>
    </source>
</evidence>
<accession>A0A6P6VJ77</accession>
<dbReference type="GO" id="GO:0046872">
    <property type="term" value="F:metal ion binding"/>
    <property type="evidence" value="ECO:0007669"/>
    <property type="project" value="UniProtKB-KW"/>
</dbReference>
<reference evidence="9" key="1">
    <citation type="journal article" date="2025" name="Foods">
        <title>Unveiling the Microbial Signatures of Arabica Coffee Cherries: Insights into Ripeness Specific Diversity, Functional Traits, and Implications for Quality and Safety.</title>
        <authorList>
            <consortium name="RefSeq"/>
            <person name="Tenea G.N."/>
            <person name="Cifuentes V."/>
            <person name="Reyes P."/>
            <person name="Cevallos-Vallejos M."/>
        </authorList>
    </citation>
    <scope>NUCLEOTIDE SEQUENCE [LARGE SCALE GENOMIC DNA]</scope>
</reference>
<evidence type="ECO:0000256" key="6">
    <source>
        <dbReference type="ARBA" id="ARBA00024045"/>
    </source>
</evidence>
<proteinExistence type="inferred from homology"/>